<evidence type="ECO:0000313" key="2">
    <source>
        <dbReference type="EMBL" id="PSV95202.1"/>
    </source>
</evidence>
<feature type="transmembrane region" description="Helical" evidence="1">
    <location>
        <begin position="53"/>
        <end position="77"/>
    </location>
</feature>
<protein>
    <recommendedName>
        <fullName evidence="4">Phage abortive infection protein</fullName>
    </recommendedName>
</protein>
<evidence type="ECO:0000256" key="1">
    <source>
        <dbReference type="SAM" id="Phobius"/>
    </source>
</evidence>
<feature type="transmembrane region" description="Helical" evidence="1">
    <location>
        <begin position="21"/>
        <end position="41"/>
    </location>
</feature>
<proteinExistence type="predicted"/>
<evidence type="ECO:0008006" key="4">
    <source>
        <dbReference type="Google" id="ProtNLM"/>
    </source>
</evidence>
<organism evidence="2 3">
    <name type="scientific">Photobacterium iliopiscarium</name>
    <dbReference type="NCBI Taxonomy" id="56192"/>
    <lineage>
        <taxon>Bacteria</taxon>
        <taxon>Pseudomonadati</taxon>
        <taxon>Pseudomonadota</taxon>
        <taxon>Gammaproteobacteria</taxon>
        <taxon>Vibrionales</taxon>
        <taxon>Vibrionaceae</taxon>
        <taxon>Photobacterium</taxon>
    </lineage>
</organism>
<keyword evidence="1" id="KW-0472">Membrane</keyword>
<dbReference type="AlphaFoldDB" id="A0A2T3MIZ6"/>
<dbReference type="Pfam" id="PF16872">
    <property type="entry name" value="putAbiC"/>
    <property type="match status" value="1"/>
</dbReference>
<keyword evidence="1" id="KW-0812">Transmembrane</keyword>
<dbReference type="InterPro" id="IPR031709">
    <property type="entry name" value="PutAbiC"/>
</dbReference>
<gene>
    <name evidence="2" type="ORF">C9I88_13470</name>
</gene>
<keyword evidence="1" id="KW-1133">Transmembrane helix</keyword>
<name>A0A2T3MIZ6_9GAMM</name>
<reference evidence="2 3" key="1">
    <citation type="submission" date="2018-01" db="EMBL/GenBank/DDBJ databases">
        <title>Whole genome sequencing of Histamine producing bacteria.</title>
        <authorList>
            <person name="Butler K."/>
        </authorList>
    </citation>
    <scope>NUCLEOTIDE SEQUENCE [LARGE SCALE GENOMIC DNA]</scope>
    <source>
        <strain evidence="2 3">NCIMB 13481</strain>
    </source>
</reference>
<evidence type="ECO:0000313" key="3">
    <source>
        <dbReference type="Proteomes" id="UP000241954"/>
    </source>
</evidence>
<accession>A0A2T3MIZ6</accession>
<dbReference type="Proteomes" id="UP000241954">
    <property type="component" value="Unassembled WGS sequence"/>
</dbReference>
<comment type="caution">
    <text evidence="2">The sequence shown here is derived from an EMBL/GenBank/DDBJ whole genome shotgun (WGS) entry which is preliminary data.</text>
</comment>
<dbReference type="EMBL" id="PYLW01000015">
    <property type="protein sequence ID" value="PSV95202.1"/>
    <property type="molecule type" value="Genomic_DNA"/>
</dbReference>
<sequence length="321" mass="37490">MSTPKTEDDLKYLQKKIKYSTISAIVIAIAIFSSYIGYLGIYKDLQLSSDSGIWGTFGDFIGGLLNPIIAGLAFYWLTESVLIHKKELSETQNVLKETEKTQKKQRFENSFFSLLEQMNAVYIQLNTPDMRPNSRSKNVFNFSEPNRSKLETLHQEVFINNFQIYGINSNLKKMRENSADTNHYFRIIYQLLKFILTNASIDKQNIELNKKNHPETPTFEELLKRNITNDEKFYSNIVRSFLSKEVTKLLAVNCIDVNKTSEHLKDENNPKYQDYKKFRSLIERYAILEHLTEINDINGLENYYKKEAFGSNKEITTLYNK</sequence>
<dbReference type="RefSeq" id="WP_107237596.1">
    <property type="nucleotide sequence ID" value="NZ_PYLW01000015.1"/>
</dbReference>